<organism evidence="10 11">
    <name type="scientific">Slackia faecicanis</name>
    <dbReference type="NCBI Taxonomy" id="255723"/>
    <lineage>
        <taxon>Bacteria</taxon>
        <taxon>Bacillati</taxon>
        <taxon>Actinomycetota</taxon>
        <taxon>Coriobacteriia</taxon>
        <taxon>Eggerthellales</taxon>
        <taxon>Eggerthellaceae</taxon>
        <taxon>Slackia</taxon>
    </lineage>
</organism>
<evidence type="ECO:0000256" key="6">
    <source>
        <dbReference type="ARBA" id="ARBA00022970"/>
    </source>
</evidence>
<dbReference type="PANTHER" id="PTHR42770">
    <property type="entry name" value="AMINO ACID TRANSPORTER-RELATED"/>
    <property type="match status" value="1"/>
</dbReference>
<keyword evidence="8 9" id="KW-0472">Membrane</keyword>
<feature type="transmembrane region" description="Helical" evidence="9">
    <location>
        <begin position="461"/>
        <end position="482"/>
    </location>
</feature>
<feature type="transmembrane region" description="Helical" evidence="9">
    <location>
        <begin position="368"/>
        <end position="393"/>
    </location>
</feature>
<accession>A0A3N0AFC6</accession>
<dbReference type="EMBL" id="QICB01000003">
    <property type="protein sequence ID" value="RNL19909.1"/>
    <property type="molecule type" value="Genomic_DNA"/>
</dbReference>
<dbReference type="Pfam" id="PF13520">
    <property type="entry name" value="AA_permease_2"/>
    <property type="match status" value="1"/>
</dbReference>
<feature type="transmembrane region" description="Helical" evidence="9">
    <location>
        <begin position="287"/>
        <end position="311"/>
    </location>
</feature>
<evidence type="ECO:0000256" key="9">
    <source>
        <dbReference type="SAM" id="Phobius"/>
    </source>
</evidence>
<keyword evidence="3" id="KW-0813">Transport</keyword>
<feature type="transmembrane region" description="Helical" evidence="9">
    <location>
        <begin position="405"/>
        <end position="425"/>
    </location>
</feature>
<evidence type="ECO:0000256" key="2">
    <source>
        <dbReference type="ARBA" id="ARBA00008220"/>
    </source>
</evidence>
<dbReference type="GO" id="GO:0005886">
    <property type="term" value="C:plasma membrane"/>
    <property type="evidence" value="ECO:0007669"/>
    <property type="project" value="UniProtKB-SubCell"/>
</dbReference>
<feature type="transmembrane region" description="Helical" evidence="9">
    <location>
        <begin position="431"/>
        <end position="449"/>
    </location>
</feature>
<keyword evidence="11" id="KW-1185">Reference proteome</keyword>
<feature type="transmembrane region" description="Helical" evidence="9">
    <location>
        <begin position="113"/>
        <end position="131"/>
    </location>
</feature>
<dbReference type="InterPro" id="IPR002293">
    <property type="entry name" value="AA/rel_permease1"/>
</dbReference>
<feature type="transmembrane region" description="Helical" evidence="9">
    <location>
        <begin position="137"/>
        <end position="154"/>
    </location>
</feature>
<gene>
    <name evidence="10" type="ORF">DMP07_06010</name>
</gene>
<keyword evidence="4" id="KW-1003">Cell membrane</keyword>
<evidence type="ECO:0000256" key="7">
    <source>
        <dbReference type="ARBA" id="ARBA00022989"/>
    </source>
</evidence>
<comment type="caution">
    <text evidence="10">The sequence shown here is derived from an EMBL/GenBank/DDBJ whole genome shotgun (WGS) entry which is preliminary data.</text>
</comment>
<dbReference type="InterPro" id="IPR050367">
    <property type="entry name" value="APC_superfamily"/>
</dbReference>
<feature type="transmembrane region" description="Helical" evidence="9">
    <location>
        <begin position="166"/>
        <end position="187"/>
    </location>
</feature>
<comment type="similarity">
    <text evidence="2">Belongs to the amino acid-polyamine-organocation (APC) superfamily. Basic amino acid/polyamine antiporter (APA) (TC 2.A.3.2) family.</text>
</comment>
<dbReference type="AlphaFoldDB" id="A0A3N0AFC6"/>
<evidence type="ECO:0000256" key="4">
    <source>
        <dbReference type="ARBA" id="ARBA00022475"/>
    </source>
</evidence>
<dbReference type="RefSeq" id="WP_123198230.1">
    <property type="nucleotide sequence ID" value="NZ_QICB01000003.1"/>
</dbReference>
<proteinExistence type="inferred from homology"/>
<dbReference type="GO" id="GO:0022857">
    <property type="term" value="F:transmembrane transporter activity"/>
    <property type="evidence" value="ECO:0007669"/>
    <property type="project" value="InterPro"/>
</dbReference>
<evidence type="ECO:0000256" key="5">
    <source>
        <dbReference type="ARBA" id="ARBA00022692"/>
    </source>
</evidence>
<dbReference type="OrthoDB" id="3185104at2"/>
<evidence type="ECO:0000313" key="10">
    <source>
        <dbReference type="EMBL" id="RNL19909.1"/>
    </source>
</evidence>
<dbReference type="Gene3D" id="1.20.1740.10">
    <property type="entry name" value="Amino acid/polyamine transporter I"/>
    <property type="match status" value="1"/>
</dbReference>
<evidence type="ECO:0000256" key="1">
    <source>
        <dbReference type="ARBA" id="ARBA00004651"/>
    </source>
</evidence>
<comment type="subcellular location">
    <subcellularLocation>
        <location evidence="1">Cell membrane</location>
        <topology evidence="1">Multi-pass membrane protein</topology>
    </subcellularLocation>
</comment>
<evidence type="ECO:0000313" key="11">
    <source>
        <dbReference type="Proteomes" id="UP000267368"/>
    </source>
</evidence>
<dbReference type="InterPro" id="IPR004754">
    <property type="entry name" value="Amino_acid_antiprt"/>
</dbReference>
<dbReference type="PIRSF" id="PIRSF006060">
    <property type="entry name" value="AA_transporter"/>
    <property type="match status" value="1"/>
</dbReference>
<keyword evidence="5 9" id="KW-0812">Transmembrane</keyword>
<name>A0A3N0AFC6_9ACTN</name>
<feature type="transmembrane region" description="Helical" evidence="9">
    <location>
        <begin position="20"/>
        <end position="40"/>
    </location>
</feature>
<dbReference type="GO" id="GO:0006865">
    <property type="term" value="P:amino acid transport"/>
    <property type="evidence" value="ECO:0007669"/>
    <property type="project" value="UniProtKB-KW"/>
</dbReference>
<protein>
    <submittedName>
        <fullName evidence="10">Amino acid permease</fullName>
    </submittedName>
</protein>
<dbReference type="PANTHER" id="PTHR42770:SF4">
    <property type="entry name" value="ARGININE_ORNITHINE ANTIPORTER-RELATED"/>
    <property type="match status" value="1"/>
</dbReference>
<keyword evidence="6" id="KW-0029">Amino-acid transport</keyword>
<feature type="transmembrane region" description="Helical" evidence="9">
    <location>
        <begin position="340"/>
        <end position="362"/>
    </location>
</feature>
<feature type="transmembrane region" description="Helical" evidence="9">
    <location>
        <begin position="207"/>
        <end position="232"/>
    </location>
</feature>
<dbReference type="NCBIfam" id="TIGR00905">
    <property type="entry name" value="2A0302"/>
    <property type="match status" value="1"/>
</dbReference>
<keyword evidence="7 9" id="KW-1133">Transmembrane helix</keyword>
<dbReference type="Proteomes" id="UP000267368">
    <property type="component" value="Unassembled WGS sequence"/>
</dbReference>
<feature type="transmembrane region" description="Helical" evidence="9">
    <location>
        <begin position="52"/>
        <end position="74"/>
    </location>
</feature>
<sequence length="489" mass="52030">MSNLASGRTDQVNDPNGLSLPHLIAAVITAVIGGGVFTMAGDMAAAGANTGAVLIGWLVCGIGVFCLMMCFYALNKFKPELTGGIYSYARAGFGEFMGFTSAYGYWISALLATVSYTTLLFASLSFFFPVFGEGNNLVSVIGASLIVWVCWALVCRGVKEAASINIITTIAKLVPLFVAIVAIIFSMNFDPAIFMENFWGEPDGPALWDQIVGTVGVSIWIFLGIEGAVAISGRAKRSKDVGRATIIAFCGILAIYLIVSILSMGVMPRAELAALPNPSMAGVLEAVVGPWGAALVNLGVALSLLGAMLGYTIIASECPHEAAEQGVFPKIFAKKNKNGAPVVTCTITCLIVQAFLVIILFSEQTYQFFYGVSVSMILIPYFFSTCYLFVCAVKKDGFAGESKATVWLYRVIGFVGLFYSLFLIYAGGLTGLMITTILFAPGILLYLYGQKERGQAILPNVADKVLAAAIVIFFVVSLVMIFTGQISVI</sequence>
<feature type="transmembrane region" description="Helical" evidence="9">
    <location>
        <begin position="244"/>
        <end position="267"/>
    </location>
</feature>
<evidence type="ECO:0000256" key="8">
    <source>
        <dbReference type="ARBA" id="ARBA00023136"/>
    </source>
</evidence>
<reference evidence="11" key="1">
    <citation type="submission" date="2018-05" db="EMBL/GenBank/DDBJ databases">
        <title>Genome Sequencing of selected type strains of the family Eggerthellaceae.</title>
        <authorList>
            <person name="Danylec N."/>
            <person name="Stoll D.A."/>
            <person name="Doetsch A."/>
            <person name="Huch M."/>
        </authorList>
    </citation>
    <scope>NUCLEOTIDE SEQUENCE [LARGE SCALE GENOMIC DNA]</scope>
    <source>
        <strain evidence="11">DSM 17537</strain>
    </source>
</reference>
<evidence type="ECO:0000256" key="3">
    <source>
        <dbReference type="ARBA" id="ARBA00022448"/>
    </source>
</evidence>